<evidence type="ECO:0000313" key="1">
    <source>
        <dbReference type="EMBL" id="CAB4139587.1"/>
    </source>
</evidence>
<sequence length="54" mass="5906">MQKTYGLGLVTEYAIKAMALPLMTKAQAQIALDKLKLMTQDSNPNIVVINRSAV</sequence>
<dbReference type="EMBL" id="LR796352">
    <property type="protein sequence ID" value="CAB4139587.1"/>
    <property type="molecule type" value="Genomic_DNA"/>
</dbReference>
<proteinExistence type="predicted"/>
<organism evidence="1">
    <name type="scientific">uncultured Caudovirales phage</name>
    <dbReference type="NCBI Taxonomy" id="2100421"/>
    <lineage>
        <taxon>Viruses</taxon>
        <taxon>Duplodnaviria</taxon>
        <taxon>Heunggongvirae</taxon>
        <taxon>Uroviricota</taxon>
        <taxon>Caudoviricetes</taxon>
        <taxon>Peduoviridae</taxon>
        <taxon>Maltschvirus</taxon>
        <taxon>Maltschvirus maltsch</taxon>
    </lineage>
</organism>
<name>A0A6J5M2I7_9CAUD</name>
<accession>A0A6J5M2I7</accession>
<gene>
    <name evidence="1" type="ORF">UFOVP346_62</name>
</gene>
<reference evidence="1" key="1">
    <citation type="submission" date="2020-04" db="EMBL/GenBank/DDBJ databases">
        <authorList>
            <person name="Chiriac C."/>
            <person name="Salcher M."/>
            <person name="Ghai R."/>
            <person name="Kavagutti S V."/>
        </authorList>
    </citation>
    <scope>NUCLEOTIDE SEQUENCE</scope>
</reference>
<protein>
    <submittedName>
        <fullName evidence="1">Uncharacterized protein</fullName>
    </submittedName>
</protein>